<proteinExistence type="predicted"/>
<keyword evidence="1" id="KW-0175">Coiled coil</keyword>
<reference evidence="2" key="1">
    <citation type="submission" date="2022-01" db="EMBL/GenBank/DDBJ databases">
        <authorList>
            <person name="Jo J.-H."/>
            <person name="Im W.-T."/>
        </authorList>
    </citation>
    <scope>NUCLEOTIDE SEQUENCE</scope>
    <source>
        <strain evidence="2">G124</strain>
    </source>
</reference>
<evidence type="ECO:0000313" key="2">
    <source>
        <dbReference type="EMBL" id="MCF2515744.1"/>
    </source>
</evidence>
<sequence length="114" mass="12306">MRKQLIESAALDVAHQVRTVEDAIEGALAEIAELQGRMIRARATFGIATATGHEAFEQLAETTQSLVKARGGMAHCHLTLKETTQHVPGLRTVGFGDMQECPPQHGHANLRVVA</sequence>
<evidence type="ECO:0000256" key="1">
    <source>
        <dbReference type="SAM" id="Coils"/>
    </source>
</evidence>
<protein>
    <submittedName>
        <fullName evidence="2">Uncharacterized protein</fullName>
    </submittedName>
</protein>
<name>A0A9X1QNH9_9SPHN</name>
<dbReference type="EMBL" id="JAKFGM010000003">
    <property type="protein sequence ID" value="MCF2515744.1"/>
    <property type="molecule type" value="Genomic_DNA"/>
</dbReference>
<dbReference type="AlphaFoldDB" id="A0A9X1QNH9"/>
<gene>
    <name evidence="2" type="ORF">LVY65_11820</name>
</gene>
<dbReference type="RefSeq" id="WP_235068455.1">
    <property type="nucleotide sequence ID" value="NZ_JAKFGM010000003.1"/>
</dbReference>
<feature type="coiled-coil region" evidence="1">
    <location>
        <begin position="17"/>
        <end position="44"/>
    </location>
</feature>
<accession>A0A9X1QNH9</accession>
<keyword evidence="3" id="KW-1185">Reference proteome</keyword>
<evidence type="ECO:0000313" key="3">
    <source>
        <dbReference type="Proteomes" id="UP001139410"/>
    </source>
</evidence>
<organism evidence="2 3">
    <name type="scientific">Sphingomonas cremea</name>
    <dbReference type="NCBI Taxonomy" id="2904799"/>
    <lineage>
        <taxon>Bacteria</taxon>
        <taxon>Pseudomonadati</taxon>
        <taxon>Pseudomonadota</taxon>
        <taxon>Alphaproteobacteria</taxon>
        <taxon>Sphingomonadales</taxon>
        <taxon>Sphingomonadaceae</taxon>
        <taxon>Sphingomonas</taxon>
    </lineage>
</organism>
<comment type="caution">
    <text evidence="2">The sequence shown here is derived from an EMBL/GenBank/DDBJ whole genome shotgun (WGS) entry which is preliminary data.</text>
</comment>
<dbReference type="Proteomes" id="UP001139410">
    <property type="component" value="Unassembled WGS sequence"/>
</dbReference>